<organism evidence="1 2">
    <name type="scientific">Schistosoma mattheei</name>
    <dbReference type="NCBI Taxonomy" id="31246"/>
    <lineage>
        <taxon>Eukaryota</taxon>
        <taxon>Metazoa</taxon>
        <taxon>Spiralia</taxon>
        <taxon>Lophotrochozoa</taxon>
        <taxon>Platyhelminthes</taxon>
        <taxon>Trematoda</taxon>
        <taxon>Digenea</taxon>
        <taxon>Strigeidida</taxon>
        <taxon>Schistosomatoidea</taxon>
        <taxon>Schistosomatidae</taxon>
        <taxon>Schistosoma</taxon>
    </lineage>
</organism>
<dbReference type="STRING" id="31246.A0A183P9E2"/>
<gene>
    <name evidence="1" type="ORF">SMTD_LOCUS10978</name>
</gene>
<name>A0A183P9E2_9TREM</name>
<evidence type="ECO:0000313" key="1">
    <source>
        <dbReference type="EMBL" id="VDP56654.1"/>
    </source>
</evidence>
<evidence type="ECO:0000313" key="2">
    <source>
        <dbReference type="Proteomes" id="UP000269396"/>
    </source>
</evidence>
<accession>A0A183P9E2</accession>
<dbReference type="AlphaFoldDB" id="A0A183P9E2"/>
<protein>
    <submittedName>
        <fullName evidence="1">Uncharacterized protein</fullName>
    </submittedName>
</protein>
<sequence>MKDVRTRRKVDIASDHHQPVEFKIKQKIKKHWTIRKTALKRFNTDFHRHTDKPNQFKITLNNRFHVLQDILGGEEEEETNMEDNWRGIKEASTSTCQEMLGRKKHHYKEWISIDTVDEIQERKNNESAINDNRTRTEHVKTRTDYTESSKQVEKIVRDIIVLFHHVLTMFEVVA</sequence>
<dbReference type="EMBL" id="UZAL01031044">
    <property type="protein sequence ID" value="VDP56654.1"/>
    <property type="molecule type" value="Genomic_DNA"/>
</dbReference>
<keyword evidence="2" id="KW-1185">Reference proteome</keyword>
<proteinExistence type="predicted"/>
<dbReference type="Proteomes" id="UP000269396">
    <property type="component" value="Unassembled WGS sequence"/>
</dbReference>
<reference evidence="1 2" key="1">
    <citation type="submission" date="2018-11" db="EMBL/GenBank/DDBJ databases">
        <authorList>
            <consortium name="Pathogen Informatics"/>
        </authorList>
    </citation>
    <scope>NUCLEOTIDE SEQUENCE [LARGE SCALE GENOMIC DNA]</scope>
    <source>
        <strain>Denwood</strain>
        <strain evidence="2">Zambia</strain>
    </source>
</reference>